<proteinExistence type="predicted"/>
<gene>
    <name evidence="2" type="ORF">ACFQE6_14725</name>
</gene>
<comment type="caution">
    <text evidence="2">The sequence shown here is derived from an EMBL/GenBank/DDBJ whole genome shotgun (WGS) entry which is preliminary data.</text>
</comment>
<feature type="domain" description="DUF2249" evidence="1">
    <location>
        <begin position="12"/>
        <end position="77"/>
    </location>
</feature>
<name>A0ABD5SMC4_9EURY</name>
<evidence type="ECO:0000259" key="1">
    <source>
        <dbReference type="Pfam" id="PF10006"/>
    </source>
</evidence>
<dbReference type="InterPro" id="IPR018720">
    <property type="entry name" value="DUF2249"/>
</dbReference>
<sequence>MSADLDTDADEVLDVRKIDGQPFDPIMAALGELSEGETLLLVNSFEPEPLYEVLTERGFEYESEQRGPDHWHVRIEHA</sequence>
<accession>A0ABD5SMC4</accession>
<dbReference type="AlphaFoldDB" id="A0ABD5SMC4"/>
<protein>
    <submittedName>
        <fullName evidence="2">DUF2249 domain-containing protein</fullName>
    </submittedName>
</protein>
<evidence type="ECO:0000313" key="2">
    <source>
        <dbReference type="EMBL" id="MFC6766198.1"/>
    </source>
</evidence>
<dbReference type="Pfam" id="PF10006">
    <property type="entry name" value="DUF2249"/>
    <property type="match status" value="1"/>
</dbReference>
<dbReference type="RefSeq" id="WP_273739177.1">
    <property type="nucleotide sequence ID" value="NZ_JAQIVI010000221.1"/>
</dbReference>
<keyword evidence="3" id="KW-1185">Reference proteome</keyword>
<organism evidence="2 3">
    <name type="scientific">Natrinema soli</name>
    <dbReference type="NCBI Taxonomy" id="1930624"/>
    <lineage>
        <taxon>Archaea</taxon>
        <taxon>Methanobacteriati</taxon>
        <taxon>Methanobacteriota</taxon>
        <taxon>Stenosarchaea group</taxon>
        <taxon>Halobacteria</taxon>
        <taxon>Halobacteriales</taxon>
        <taxon>Natrialbaceae</taxon>
        <taxon>Natrinema</taxon>
    </lineage>
</organism>
<reference evidence="2 3" key="1">
    <citation type="journal article" date="2019" name="Int. J. Syst. Evol. Microbiol.">
        <title>The Global Catalogue of Microorganisms (GCM) 10K type strain sequencing project: providing services to taxonomists for standard genome sequencing and annotation.</title>
        <authorList>
            <consortium name="The Broad Institute Genomics Platform"/>
            <consortium name="The Broad Institute Genome Sequencing Center for Infectious Disease"/>
            <person name="Wu L."/>
            <person name="Ma J."/>
        </authorList>
    </citation>
    <scope>NUCLEOTIDE SEQUENCE [LARGE SCALE GENOMIC DNA]</scope>
    <source>
        <strain evidence="2 3">LMG 29247</strain>
    </source>
</reference>
<dbReference type="Proteomes" id="UP001596383">
    <property type="component" value="Unassembled WGS sequence"/>
</dbReference>
<evidence type="ECO:0000313" key="3">
    <source>
        <dbReference type="Proteomes" id="UP001596383"/>
    </source>
</evidence>
<dbReference type="EMBL" id="JBHSWV010000221">
    <property type="protein sequence ID" value="MFC6766198.1"/>
    <property type="molecule type" value="Genomic_DNA"/>
</dbReference>